<sequence length="209" mass="23175">MTEDEIQGSLDATTIPFTDVVLNLFAVLMLVLLLFPANVVVTDAPAPTQNPPGQPLVSLRECTLSALRPVSRFVHVSEKGMRIVPYDAFGADYAASLRANLISENGAFEMGVERMIERRDFNAMSLSVDIIKMDPRPGTAARNIALLNQEIFDRGYAAYFSVTEGGYAAFAQIFPELIASGVSFRWALTEERLRRERTELVFEDSGFCR</sequence>
<dbReference type="STRING" id="1317121.ATO11_04320"/>
<keyword evidence="1" id="KW-0472">Membrane</keyword>
<keyword evidence="3" id="KW-1185">Reference proteome</keyword>
<feature type="transmembrane region" description="Helical" evidence="1">
    <location>
        <begin position="20"/>
        <end position="41"/>
    </location>
</feature>
<comment type="caution">
    <text evidence="2">The sequence shown here is derived from an EMBL/GenBank/DDBJ whole genome shotgun (WGS) entry which is preliminary data.</text>
</comment>
<gene>
    <name evidence="2" type="ORF">ATO11_04320</name>
</gene>
<keyword evidence="1" id="KW-1133">Transmembrane helix</keyword>
<name>A0A0L1JS65_9RHOB</name>
<dbReference type="Proteomes" id="UP000036938">
    <property type="component" value="Unassembled WGS sequence"/>
</dbReference>
<dbReference type="AlphaFoldDB" id="A0A0L1JS65"/>
<dbReference type="EMBL" id="AQQZ01000002">
    <property type="protein sequence ID" value="KNG94634.1"/>
    <property type="molecule type" value="Genomic_DNA"/>
</dbReference>
<accession>A0A0L1JS65</accession>
<protein>
    <submittedName>
        <fullName evidence="2">Uncharacterized protein</fullName>
    </submittedName>
</protein>
<evidence type="ECO:0000256" key="1">
    <source>
        <dbReference type="SAM" id="Phobius"/>
    </source>
</evidence>
<keyword evidence="1" id="KW-0812">Transmembrane</keyword>
<organism evidence="2 3">
    <name type="scientific">Pseudaestuariivita atlantica</name>
    <dbReference type="NCBI Taxonomy" id="1317121"/>
    <lineage>
        <taxon>Bacteria</taxon>
        <taxon>Pseudomonadati</taxon>
        <taxon>Pseudomonadota</taxon>
        <taxon>Alphaproteobacteria</taxon>
        <taxon>Rhodobacterales</taxon>
        <taxon>Paracoccaceae</taxon>
        <taxon>Pseudaestuariivita</taxon>
    </lineage>
</organism>
<reference evidence="2 3" key="1">
    <citation type="journal article" date="2015" name="Int. J. Syst. Evol. Microbiol.">
        <title>Aestuariivita atlantica sp. nov., isolated from deep sea sediment of the Atlantic Ocean.</title>
        <authorList>
            <person name="Li G."/>
            <person name="Lai Q."/>
            <person name="Du Y."/>
            <person name="Liu X."/>
            <person name="Sun F."/>
            <person name="Shao Z."/>
        </authorList>
    </citation>
    <scope>NUCLEOTIDE SEQUENCE [LARGE SCALE GENOMIC DNA]</scope>
    <source>
        <strain evidence="2 3">22II-S11-z3</strain>
    </source>
</reference>
<dbReference type="RefSeq" id="WP_050529608.1">
    <property type="nucleotide sequence ID" value="NZ_AQQZ01000002.1"/>
</dbReference>
<proteinExistence type="predicted"/>
<evidence type="ECO:0000313" key="2">
    <source>
        <dbReference type="EMBL" id="KNG94634.1"/>
    </source>
</evidence>
<evidence type="ECO:0000313" key="3">
    <source>
        <dbReference type="Proteomes" id="UP000036938"/>
    </source>
</evidence>